<comment type="similarity">
    <text evidence="2">Belongs to the methyltransferase superfamily. Trimethylguanosine synthase family.</text>
</comment>
<dbReference type="Proteomes" id="UP001417504">
    <property type="component" value="Unassembled WGS sequence"/>
</dbReference>
<evidence type="ECO:0000256" key="5">
    <source>
        <dbReference type="ARBA" id="ARBA00048763"/>
    </source>
</evidence>
<evidence type="ECO:0000256" key="7">
    <source>
        <dbReference type="ARBA" id="ARBA00049790"/>
    </source>
</evidence>
<dbReference type="PROSITE" id="PS01159">
    <property type="entry name" value="WW_DOMAIN_1"/>
    <property type="match status" value="1"/>
</dbReference>
<comment type="catalytic activity">
    <reaction evidence="6">
        <text>a 5'-end (N(7)-methyl 5'-triphosphoguanosine)-ribonucleoside in snRNA + S-adenosyl-L-methionine = a 5'-end (N(2),N(7)-dimethyl 5'-triphosphoguanosine)-ribonucleoside in snRNA + S-adenosyl-L-homocysteine + H(+)</text>
        <dbReference type="Rhea" id="RHEA:78471"/>
        <dbReference type="Rhea" id="RHEA-COMP:19085"/>
        <dbReference type="Rhea" id="RHEA-COMP:19087"/>
        <dbReference type="ChEBI" id="CHEBI:15378"/>
        <dbReference type="ChEBI" id="CHEBI:57856"/>
        <dbReference type="ChEBI" id="CHEBI:59789"/>
        <dbReference type="ChEBI" id="CHEBI:156461"/>
        <dbReference type="ChEBI" id="CHEBI:172880"/>
    </reaction>
    <physiologicalReaction direction="left-to-right" evidence="6">
        <dbReference type="Rhea" id="RHEA:78472"/>
    </physiologicalReaction>
</comment>
<evidence type="ECO:0000259" key="9">
    <source>
        <dbReference type="PROSITE" id="PS50020"/>
    </source>
</evidence>
<dbReference type="PROSITE" id="PS50020">
    <property type="entry name" value="WW_DOMAIN_2"/>
    <property type="match status" value="1"/>
</dbReference>
<evidence type="ECO:0000313" key="10">
    <source>
        <dbReference type="EMBL" id="KAK9096945.1"/>
    </source>
</evidence>
<dbReference type="Pfam" id="PF00397">
    <property type="entry name" value="WW"/>
    <property type="match status" value="1"/>
</dbReference>
<dbReference type="AlphaFoldDB" id="A0AAP0HV05"/>
<dbReference type="PANTHER" id="PTHR14741">
    <property type="entry name" value="S-ADENOSYLMETHIONINE-DEPENDENT METHYLTRANSFERASE RELATED"/>
    <property type="match status" value="1"/>
</dbReference>
<protein>
    <recommendedName>
        <fullName evidence="1">Trimethylguanosine synthase</fullName>
    </recommendedName>
    <alternativeName>
        <fullName evidence="7">Cap-specific guanine-N(2) methyltransferase</fullName>
    </alternativeName>
</protein>
<dbReference type="CDD" id="cd00201">
    <property type="entry name" value="WW"/>
    <property type="match status" value="1"/>
</dbReference>
<dbReference type="Gene3D" id="2.20.70.10">
    <property type="match status" value="1"/>
</dbReference>
<sequence>MESEIDGPAIKALGPLFKLTHVFLWDEDFISAPRDGFAEPTGSRDRAADDGSFDTDPISSGKFPYCAPSLEDIELVEQMNALGLPITFNTSKKWTSKPKGKRKGAKLKSISGQKERNDGLLESPEVNNLKVIHPSKFPDNAKNSLCNLSTLSSHEVPCSDVAEGISNPLSYSDRGASACMGIRPCSATAQEDDFLEMSTLVRSCGVAKDFITHGIVEESVDSVISDPEIARETAWSDSSLIDDGLVGSEELKGSLWMHCDSDAEEFCNGISTEKSCVLNSIESSQPSILTDQALQVENDNVKCNGYFGDWKTYWDAFYMRYYFYNVKTQESTWDLPNGVECFPISDSTIVSSQVDIDADEQVIASDGLMDPFNVQAQSHCSRNYPVICEISSESSPEVLPRIESDTGQIADLFCTVVASDFEHLDEQAGEESCCELKKNYDEEAASFSVSDDQYLMHSLTTEGAKVISEEEWSNLNSDYMSSAIDELDRQHNPDSCKKKKKVRRMQNQRKMASDEKKVEMSEELSAEIVKYWCQRYSLFSRFDDGIKMDEEGWFSVTAESIAKHHAFRCGSGVVVDCFTGVGGNAIQLAKRGNHVLAIDIDPQKIDYAQHNAAIYGVEGSIDFINGDFFQLASTLKADTAFLSPPWGGPDYSKVKFYDIKSMLKPHDGYFLFSTARKIASKVVMFLPRNVDINQLAELSLTADPPVSLEVEKNFLNGKLKAITAYFNDA</sequence>
<organism evidence="10 11">
    <name type="scientific">Stephania japonica</name>
    <dbReference type="NCBI Taxonomy" id="461633"/>
    <lineage>
        <taxon>Eukaryota</taxon>
        <taxon>Viridiplantae</taxon>
        <taxon>Streptophyta</taxon>
        <taxon>Embryophyta</taxon>
        <taxon>Tracheophyta</taxon>
        <taxon>Spermatophyta</taxon>
        <taxon>Magnoliopsida</taxon>
        <taxon>Ranunculales</taxon>
        <taxon>Menispermaceae</taxon>
        <taxon>Menispermoideae</taxon>
        <taxon>Cissampelideae</taxon>
        <taxon>Stephania</taxon>
    </lineage>
</organism>
<comment type="catalytic activity">
    <reaction evidence="5">
        <text>a 5'-end (N(2),N(7)-dimethyl 5'-triphosphoguanosine)-ribonucleoside in snRNA + S-adenosyl-L-methionine = a 5'-end (N(2),N(2),N(7)-trimethyl 5'-triphosphoguanosine)-ribonucleoside in snRNA + S-adenosyl-L-homocysteine + H(+)</text>
        <dbReference type="Rhea" id="RHEA:78479"/>
        <dbReference type="Rhea" id="RHEA-COMP:19087"/>
        <dbReference type="Rhea" id="RHEA-COMP:19089"/>
        <dbReference type="ChEBI" id="CHEBI:15378"/>
        <dbReference type="ChEBI" id="CHEBI:57856"/>
        <dbReference type="ChEBI" id="CHEBI:59789"/>
        <dbReference type="ChEBI" id="CHEBI:167623"/>
        <dbReference type="ChEBI" id="CHEBI:172880"/>
    </reaction>
    <physiologicalReaction direction="left-to-right" evidence="5">
        <dbReference type="Rhea" id="RHEA:78480"/>
    </physiologicalReaction>
</comment>
<dbReference type="SUPFAM" id="SSF53335">
    <property type="entry name" value="S-adenosyl-L-methionine-dependent methyltransferases"/>
    <property type="match status" value="1"/>
</dbReference>
<feature type="region of interest" description="Disordered" evidence="8">
    <location>
        <begin position="36"/>
        <end position="60"/>
    </location>
</feature>
<dbReference type="InterPro" id="IPR036020">
    <property type="entry name" value="WW_dom_sf"/>
</dbReference>
<name>A0AAP0HV05_9MAGN</name>
<evidence type="ECO:0000256" key="4">
    <source>
        <dbReference type="ARBA" id="ARBA00048740"/>
    </source>
</evidence>
<evidence type="ECO:0000256" key="1">
    <source>
        <dbReference type="ARBA" id="ARBA00018517"/>
    </source>
</evidence>
<evidence type="ECO:0000256" key="6">
    <source>
        <dbReference type="ARBA" id="ARBA00049075"/>
    </source>
</evidence>
<evidence type="ECO:0000256" key="2">
    <source>
        <dbReference type="ARBA" id="ARBA00025783"/>
    </source>
</evidence>
<dbReference type="SUPFAM" id="SSF51045">
    <property type="entry name" value="WW domain"/>
    <property type="match status" value="1"/>
</dbReference>
<dbReference type="FunFam" id="3.40.50.150:FF:000305">
    <property type="entry name" value="S-adenosyl-L-methionine-dependent methyltransferase superfamily protein"/>
    <property type="match status" value="1"/>
</dbReference>
<accession>A0AAP0HV05</accession>
<dbReference type="GO" id="GO:0071164">
    <property type="term" value="F:RNA cap trimethylguanosine synthase activity"/>
    <property type="evidence" value="ECO:0007669"/>
    <property type="project" value="TreeGrafter"/>
</dbReference>
<dbReference type="InterPro" id="IPR001202">
    <property type="entry name" value="WW_dom"/>
</dbReference>
<keyword evidence="11" id="KW-1185">Reference proteome</keyword>
<feature type="region of interest" description="Disordered" evidence="8">
    <location>
        <begin position="93"/>
        <end position="119"/>
    </location>
</feature>
<dbReference type="Gene3D" id="3.40.50.150">
    <property type="entry name" value="Vaccinia Virus protein VP39"/>
    <property type="match status" value="1"/>
</dbReference>
<proteinExistence type="inferred from homology"/>
<feature type="compositionally biased region" description="Basic residues" evidence="8">
    <location>
        <begin position="94"/>
        <end position="106"/>
    </location>
</feature>
<comment type="catalytic activity">
    <reaction evidence="4">
        <text>a 5'-end (N(7)-methyl 5'-triphosphoguanosine)-ribonucleoside in snoRNA + S-adenosyl-L-methionine = a 5'-end (N(2),N(7)-dimethyl 5'-triphosphoguanosine)-ribonucleoside in snoRNA + S-adenosyl-L-homocysteine + H(+)</text>
        <dbReference type="Rhea" id="RHEA:78475"/>
        <dbReference type="Rhea" id="RHEA-COMP:19086"/>
        <dbReference type="Rhea" id="RHEA-COMP:19088"/>
        <dbReference type="ChEBI" id="CHEBI:15378"/>
        <dbReference type="ChEBI" id="CHEBI:57856"/>
        <dbReference type="ChEBI" id="CHEBI:59789"/>
        <dbReference type="ChEBI" id="CHEBI:156461"/>
        <dbReference type="ChEBI" id="CHEBI:172880"/>
    </reaction>
    <physiologicalReaction direction="left-to-right" evidence="4">
        <dbReference type="Rhea" id="RHEA:78476"/>
    </physiologicalReaction>
</comment>
<dbReference type="InterPro" id="IPR029063">
    <property type="entry name" value="SAM-dependent_MTases_sf"/>
</dbReference>
<dbReference type="EMBL" id="JBBNAE010000009">
    <property type="protein sequence ID" value="KAK9096945.1"/>
    <property type="molecule type" value="Genomic_DNA"/>
</dbReference>
<feature type="domain" description="WW" evidence="9">
    <location>
        <begin position="310"/>
        <end position="338"/>
    </location>
</feature>
<dbReference type="Pfam" id="PF09445">
    <property type="entry name" value="Methyltransf_15"/>
    <property type="match status" value="1"/>
</dbReference>
<gene>
    <name evidence="10" type="ORF">Sjap_022442</name>
</gene>
<comment type="caution">
    <text evidence="10">The sequence shown here is derived from an EMBL/GenBank/DDBJ whole genome shotgun (WGS) entry which is preliminary data.</text>
</comment>
<reference evidence="10 11" key="1">
    <citation type="submission" date="2024-01" db="EMBL/GenBank/DDBJ databases">
        <title>Genome assemblies of Stephania.</title>
        <authorList>
            <person name="Yang L."/>
        </authorList>
    </citation>
    <scope>NUCLEOTIDE SEQUENCE [LARGE SCALE GENOMIC DNA]</scope>
    <source>
        <strain evidence="10">QJT</strain>
        <tissue evidence="10">Leaf</tissue>
    </source>
</reference>
<dbReference type="CDD" id="cd02440">
    <property type="entry name" value="AdoMet_MTases"/>
    <property type="match status" value="1"/>
</dbReference>
<evidence type="ECO:0000256" key="3">
    <source>
        <dbReference type="ARBA" id="ARBA00047418"/>
    </source>
</evidence>
<dbReference type="InterPro" id="IPR019012">
    <property type="entry name" value="RNA_cap_Gua-N2-MeTrfase"/>
</dbReference>
<dbReference type="SMART" id="SM00456">
    <property type="entry name" value="WW"/>
    <property type="match status" value="1"/>
</dbReference>
<dbReference type="GO" id="GO:0005634">
    <property type="term" value="C:nucleus"/>
    <property type="evidence" value="ECO:0007669"/>
    <property type="project" value="TreeGrafter"/>
</dbReference>
<evidence type="ECO:0000256" key="8">
    <source>
        <dbReference type="SAM" id="MobiDB-lite"/>
    </source>
</evidence>
<evidence type="ECO:0000313" key="11">
    <source>
        <dbReference type="Proteomes" id="UP001417504"/>
    </source>
</evidence>
<dbReference type="PANTHER" id="PTHR14741:SF32">
    <property type="entry name" value="TRIMETHYLGUANOSINE SYNTHASE"/>
    <property type="match status" value="1"/>
</dbReference>
<comment type="catalytic activity">
    <reaction evidence="3">
        <text>a 5'-end (N(2),N(7)-dimethyl 5'-triphosphoguanosine)-ribonucleoside in snoRNA + S-adenosyl-L-methionine = a 5'-end (N(2),N(2),N(7)-trimethyl 5'-triphosphoguanosine)-ribonucleoside in snoRNA + S-adenosyl-L-homocysteine + H(+)</text>
        <dbReference type="Rhea" id="RHEA:78507"/>
        <dbReference type="Rhea" id="RHEA-COMP:19088"/>
        <dbReference type="Rhea" id="RHEA-COMP:19090"/>
        <dbReference type="ChEBI" id="CHEBI:15378"/>
        <dbReference type="ChEBI" id="CHEBI:57856"/>
        <dbReference type="ChEBI" id="CHEBI:59789"/>
        <dbReference type="ChEBI" id="CHEBI:167623"/>
        <dbReference type="ChEBI" id="CHEBI:172880"/>
    </reaction>
    <physiologicalReaction direction="left-to-right" evidence="3">
        <dbReference type="Rhea" id="RHEA:78508"/>
    </physiologicalReaction>
</comment>